<name>A0ABY7VVD2_9BACT</name>
<keyword evidence="3" id="KW-1185">Reference proteome</keyword>
<dbReference type="EMBL" id="CP117812">
    <property type="protein sequence ID" value="WDE97672.1"/>
    <property type="molecule type" value="Genomic_DNA"/>
</dbReference>
<proteinExistence type="predicted"/>
<feature type="region of interest" description="Disordered" evidence="1">
    <location>
        <begin position="212"/>
        <end position="247"/>
    </location>
</feature>
<protein>
    <submittedName>
        <fullName evidence="2">Uncharacterized protein</fullName>
    </submittedName>
</protein>
<dbReference type="Proteomes" id="UP001214250">
    <property type="component" value="Chromosome 2"/>
</dbReference>
<reference evidence="2 3" key="1">
    <citation type="submission" date="2023-02" db="EMBL/GenBank/DDBJ databases">
        <title>Genome sequence of Lentisphaera profundi SAORIC-696.</title>
        <authorList>
            <person name="Kim e."/>
            <person name="Cho J.-C."/>
            <person name="Choi A."/>
            <person name="Kang I."/>
        </authorList>
    </citation>
    <scope>NUCLEOTIDE SEQUENCE [LARGE SCALE GENOMIC DNA]</scope>
    <source>
        <strain evidence="2 3">SAORIC-696</strain>
    </source>
</reference>
<gene>
    <name evidence="2" type="ORF">PQO03_17750</name>
</gene>
<evidence type="ECO:0000256" key="1">
    <source>
        <dbReference type="SAM" id="MobiDB-lite"/>
    </source>
</evidence>
<feature type="region of interest" description="Disordered" evidence="1">
    <location>
        <begin position="115"/>
        <end position="138"/>
    </location>
</feature>
<sequence length="276" mass="31213">MKSSIILALVASGSVISTVLVKDLTYRSEILPFSALEKETQVREKMLSQAEPSDSFFESENPFDPLRGTQLEQVEEISQEEVQEVVEPQHPYNFVLRGIMGVENKKTVILHYDSPQSASPKAHPSSRKGRSPQTKTKDQVFALEDDVGETGYSVVEINSEEVILVNNSGNEIVLTIDESNSVSVNMRKQVQKYAEQENKVILAQAKKRQAELKNTPKVSVQEKTTKGEVKPDAKTPSTTELPKTKEELYKEQRIERIKKLKQLQKSRKKERTNENL</sequence>
<organism evidence="2 3">
    <name type="scientific">Lentisphaera profundi</name>
    <dbReference type="NCBI Taxonomy" id="1658616"/>
    <lineage>
        <taxon>Bacteria</taxon>
        <taxon>Pseudomonadati</taxon>
        <taxon>Lentisphaerota</taxon>
        <taxon>Lentisphaeria</taxon>
        <taxon>Lentisphaerales</taxon>
        <taxon>Lentisphaeraceae</taxon>
        <taxon>Lentisphaera</taxon>
    </lineage>
</organism>
<dbReference type="RefSeq" id="WP_274152202.1">
    <property type="nucleotide sequence ID" value="NZ_CP117812.1"/>
</dbReference>
<accession>A0ABY7VVD2</accession>
<evidence type="ECO:0000313" key="3">
    <source>
        <dbReference type="Proteomes" id="UP001214250"/>
    </source>
</evidence>
<evidence type="ECO:0000313" key="2">
    <source>
        <dbReference type="EMBL" id="WDE97672.1"/>
    </source>
</evidence>
<feature type="compositionally biased region" description="Basic and acidic residues" evidence="1">
    <location>
        <begin position="223"/>
        <end position="233"/>
    </location>
</feature>